<evidence type="ECO:0000313" key="2">
    <source>
        <dbReference type="Proteomes" id="UP000789706"/>
    </source>
</evidence>
<reference evidence="1" key="1">
    <citation type="submission" date="2021-06" db="EMBL/GenBank/DDBJ databases">
        <authorList>
            <person name="Kallberg Y."/>
            <person name="Tangrot J."/>
            <person name="Rosling A."/>
        </authorList>
    </citation>
    <scope>NUCLEOTIDE SEQUENCE</scope>
    <source>
        <strain evidence="1">AZ414A</strain>
    </source>
</reference>
<name>A0A9N9FNV9_9GLOM</name>
<dbReference type="Proteomes" id="UP000789706">
    <property type="component" value="Unassembled WGS sequence"/>
</dbReference>
<dbReference type="EMBL" id="CAJVPK010000810">
    <property type="protein sequence ID" value="CAG8550849.1"/>
    <property type="molecule type" value="Genomic_DNA"/>
</dbReference>
<comment type="caution">
    <text evidence="1">The sequence shown here is derived from an EMBL/GenBank/DDBJ whole genome shotgun (WGS) entry which is preliminary data.</text>
</comment>
<protein>
    <submittedName>
        <fullName evidence="1">8703_t:CDS:1</fullName>
    </submittedName>
</protein>
<sequence>MVNWQLSGSVTSSRSEDHFRIVSESQVTIPIGGPTTIAAVTDSFITET</sequence>
<keyword evidence="2" id="KW-1185">Reference proteome</keyword>
<proteinExistence type="predicted"/>
<evidence type="ECO:0000313" key="1">
    <source>
        <dbReference type="EMBL" id="CAG8550849.1"/>
    </source>
</evidence>
<dbReference type="AlphaFoldDB" id="A0A9N9FNV9"/>
<gene>
    <name evidence="1" type="ORF">DEBURN_LOCUS7090</name>
</gene>
<accession>A0A9N9FNV9</accession>
<organism evidence="1 2">
    <name type="scientific">Diversispora eburnea</name>
    <dbReference type="NCBI Taxonomy" id="1213867"/>
    <lineage>
        <taxon>Eukaryota</taxon>
        <taxon>Fungi</taxon>
        <taxon>Fungi incertae sedis</taxon>
        <taxon>Mucoromycota</taxon>
        <taxon>Glomeromycotina</taxon>
        <taxon>Glomeromycetes</taxon>
        <taxon>Diversisporales</taxon>
        <taxon>Diversisporaceae</taxon>
        <taxon>Diversispora</taxon>
    </lineage>
</organism>